<evidence type="ECO:0000256" key="8">
    <source>
        <dbReference type="ARBA" id="ARBA00022525"/>
    </source>
</evidence>
<evidence type="ECO:0000256" key="23">
    <source>
        <dbReference type="SAM" id="SignalP"/>
    </source>
</evidence>
<dbReference type="EMBL" id="ML991785">
    <property type="protein sequence ID" value="KAF2236360.1"/>
    <property type="molecule type" value="Genomic_DNA"/>
</dbReference>
<dbReference type="FunFam" id="3.20.20.80:FF:000233">
    <property type="entry name" value="Probable glucan endo-1,3-beta-glucosidase eglC"/>
    <property type="match status" value="1"/>
</dbReference>
<keyword evidence="8" id="KW-0964">Secreted</keyword>
<evidence type="ECO:0000256" key="15">
    <source>
        <dbReference type="ARBA" id="ARBA00023288"/>
    </source>
</evidence>
<organism evidence="25 26">
    <name type="scientific">Viridothelium virens</name>
    <name type="common">Speckled blister lichen</name>
    <name type="synonym">Trypethelium virens</name>
    <dbReference type="NCBI Taxonomy" id="1048519"/>
    <lineage>
        <taxon>Eukaryota</taxon>
        <taxon>Fungi</taxon>
        <taxon>Dikarya</taxon>
        <taxon>Ascomycota</taxon>
        <taxon>Pezizomycotina</taxon>
        <taxon>Dothideomycetes</taxon>
        <taxon>Dothideomycetes incertae sedis</taxon>
        <taxon>Trypetheliales</taxon>
        <taxon>Trypetheliaceae</taxon>
        <taxon>Viridothelium</taxon>
    </lineage>
</organism>
<comment type="function">
    <text evidence="18">Glucanases play a role in cell expansion during growth, in cell-cell fusion during mating, and in spore release during sporulation. This enzyme may be involved in beta-glucan degradation and also function biosynthetically as a transglycosylase.</text>
</comment>
<keyword evidence="14" id="KW-0119">Carbohydrate metabolism</keyword>
<comment type="subcellular location">
    <subcellularLocation>
        <location evidence="3">Cell membrane</location>
        <topology evidence="3">Lipid-anchor</topology>
        <topology evidence="3">GPI-anchor</topology>
    </subcellularLocation>
    <subcellularLocation>
        <location evidence="2">Secreted</location>
        <location evidence="2">Cell wall</location>
    </subcellularLocation>
</comment>
<feature type="compositionally biased region" description="Gly residues" evidence="22">
    <location>
        <begin position="401"/>
        <end position="411"/>
    </location>
</feature>
<keyword evidence="12" id="KW-0472">Membrane</keyword>
<dbReference type="GO" id="GO:0042973">
    <property type="term" value="F:glucan endo-1,3-beta-D-glucosidase activity"/>
    <property type="evidence" value="ECO:0007669"/>
    <property type="project" value="UniProtKB-EC"/>
</dbReference>
<evidence type="ECO:0000256" key="12">
    <source>
        <dbReference type="ARBA" id="ARBA00023136"/>
    </source>
</evidence>
<name>A0A6A6HFX3_VIRVR</name>
<evidence type="ECO:0000313" key="25">
    <source>
        <dbReference type="EMBL" id="KAF2236360.1"/>
    </source>
</evidence>
<keyword evidence="26" id="KW-1185">Reference proteome</keyword>
<dbReference type="PANTHER" id="PTHR39613">
    <property type="entry name" value="ANCHORED CELL WALL PROTEIN, PUTATIVE (AFU_ORTHOLOGUE AFUA_4G08960)-RELATED"/>
    <property type="match status" value="1"/>
</dbReference>
<evidence type="ECO:0000313" key="26">
    <source>
        <dbReference type="Proteomes" id="UP000800092"/>
    </source>
</evidence>
<protein>
    <recommendedName>
        <fullName evidence="6">Probable glucan endo-1,3-beta-glucosidase eglC</fullName>
        <ecNumber evidence="5">3.2.1.39</ecNumber>
    </recommendedName>
    <alternativeName>
        <fullName evidence="19">Endo-1,3-beta-glucanase eglC</fullName>
    </alternativeName>
    <alternativeName>
        <fullName evidence="20">Laminarinase eglC</fullName>
    </alternativeName>
</protein>
<dbReference type="OrthoDB" id="77201at2759"/>
<dbReference type="Proteomes" id="UP000800092">
    <property type="component" value="Unassembled WGS sequence"/>
</dbReference>
<evidence type="ECO:0000256" key="7">
    <source>
        <dbReference type="ARBA" id="ARBA00022512"/>
    </source>
</evidence>
<dbReference type="Gene3D" id="3.20.20.80">
    <property type="entry name" value="Glycosidases"/>
    <property type="match status" value="1"/>
</dbReference>
<feature type="compositionally biased region" description="Low complexity" evidence="22">
    <location>
        <begin position="412"/>
        <end position="443"/>
    </location>
</feature>
<dbReference type="InterPro" id="IPR018620">
    <property type="entry name" value="Ubiquitin3-bd_protein_But2_C"/>
</dbReference>
<evidence type="ECO:0000256" key="20">
    <source>
        <dbReference type="ARBA" id="ARBA00032906"/>
    </source>
</evidence>
<dbReference type="Pfam" id="PF09792">
    <property type="entry name" value="But2"/>
    <property type="match status" value="1"/>
</dbReference>
<keyword evidence="16" id="KW-0961">Cell wall biogenesis/degradation</keyword>
<feature type="domain" description="Ubiquitin 3 binding protein But2 C-terminal" evidence="24">
    <location>
        <begin position="454"/>
        <end position="593"/>
    </location>
</feature>
<evidence type="ECO:0000256" key="9">
    <source>
        <dbReference type="ARBA" id="ARBA00022622"/>
    </source>
</evidence>
<evidence type="ECO:0000256" key="13">
    <source>
        <dbReference type="ARBA" id="ARBA00023180"/>
    </source>
</evidence>
<feature type="compositionally biased region" description="Low complexity" evidence="22">
    <location>
        <begin position="355"/>
        <end position="400"/>
    </location>
</feature>
<sequence>MYTSSLFALAASLGSVSAVYKGFNYGSTFTNNAPKVQSDFQYEFGNASALVGTSGFTSARLYTMIQAGTTNTPIEAIPAAIDTQTTLLLGLWASAGQSDFNNELAALSSAISQYGSSFASLVAGISVGSEDLYRISPTGIENMSGAGADPDVVANFISQVRSAIANTALSSVPVGHVDTWTAWVNSSNDAVINACDFIGMDAYPYYQTTMANSIDNGNATFWDAYDATQGAVSGKPVWITETGWPVSGPMENQAQASITNAQRYWDEAGCAAFGKINTWWFTLQDAAPDTPSPSFGIVGSTLSTQPIYNLTCPAGTNGASDQSSSGSSSASATGTATAVSGSGGSSAPVATNTQPGPESSPASSASASAPGVGSGSGSSAPAGSAPAPSDPAPTSSSGSSSGSGSGPGSGSGASAAPTTTIVGSSAGGAAPAPSSSSATSALPACPTDLNGPYEYPHLIVPIDSTQPDTALGTSYNGTVSSTVSSLFNFDIPSSDAGKTCSLTFLLPEASQLRTSNYEISGSGGIQLSILTTPAATSTTYSNSPAAQQVVGSVDNLQPGGAYHISSDSCPAGTTVGFEMKATGSLSLNYFQDNDLPGIGLYVTVC</sequence>
<feature type="region of interest" description="Disordered" evidence="22">
    <location>
        <begin position="313"/>
        <end position="443"/>
    </location>
</feature>
<evidence type="ECO:0000259" key="24">
    <source>
        <dbReference type="Pfam" id="PF09792"/>
    </source>
</evidence>
<evidence type="ECO:0000256" key="5">
    <source>
        <dbReference type="ARBA" id="ARBA00012780"/>
    </source>
</evidence>
<evidence type="ECO:0000256" key="18">
    <source>
        <dbReference type="ARBA" id="ARBA00025152"/>
    </source>
</evidence>
<feature type="signal peptide" evidence="23">
    <location>
        <begin position="1"/>
        <end position="18"/>
    </location>
</feature>
<dbReference type="GO" id="GO:0098552">
    <property type="term" value="C:side of membrane"/>
    <property type="evidence" value="ECO:0007669"/>
    <property type="project" value="UniProtKB-KW"/>
</dbReference>
<keyword evidence="9" id="KW-0336">GPI-anchor</keyword>
<evidence type="ECO:0000256" key="4">
    <source>
        <dbReference type="ARBA" id="ARBA00008773"/>
    </source>
</evidence>
<dbReference type="EC" id="3.2.1.39" evidence="5"/>
<evidence type="ECO:0000256" key="2">
    <source>
        <dbReference type="ARBA" id="ARBA00004191"/>
    </source>
</evidence>
<dbReference type="InterPro" id="IPR000490">
    <property type="entry name" value="Glyco_hydro_17"/>
</dbReference>
<dbReference type="PANTHER" id="PTHR39613:SF1">
    <property type="entry name" value="ANCHORED CELL WALL PROTEIN, PUTATIVE (AFU_ORTHOLOGUE AFUA_4G08960)-RELATED"/>
    <property type="match status" value="1"/>
</dbReference>
<dbReference type="SUPFAM" id="SSF51445">
    <property type="entry name" value="(Trans)glycosidases"/>
    <property type="match status" value="1"/>
</dbReference>
<dbReference type="Pfam" id="PF00332">
    <property type="entry name" value="Glyco_hydro_17"/>
    <property type="match status" value="1"/>
</dbReference>
<keyword evidence="13" id="KW-0325">Glycoprotein</keyword>
<comment type="catalytic activity">
    <reaction evidence="1">
        <text>Hydrolysis of (1-&gt;3)-beta-D-glucosidic linkages in (1-&gt;3)-beta-D-glucans.</text>
        <dbReference type="EC" id="3.2.1.39"/>
    </reaction>
</comment>
<evidence type="ECO:0000256" key="10">
    <source>
        <dbReference type="ARBA" id="ARBA00022729"/>
    </source>
</evidence>
<evidence type="ECO:0000256" key="6">
    <source>
        <dbReference type="ARBA" id="ARBA00019762"/>
    </source>
</evidence>
<keyword evidence="10 23" id="KW-0732">Signal</keyword>
<keyword evidence="15" id="KW-0449">Lipoprotein</keyword>
<feature type="chain" id="PRO_5025510464" description="Probable glucan endo-1,3-beta-glucosidase eglC" evidence="23">
    <location>
        <begin position="19"/>
        <end position="605"/>
    </location>
</feature>
<comment type="similarity">
    <text evidence="4 21">Belongs to the glycosyl hydrolase 17 family.</text>
</comment>
<evidence type="ECO:0000256" key="1">
    <source>
        <dbReference type="ARBA" id="ARBA00000382"/>
    </source>
</evidence>
<evidence type="ECO:0000256" key="3">
    <source>
        <dbReference type="ARBA" id="ARBA00004609"/>
    </source>
</evidence>
<evidence type="ECO:0000256" key="11">
    <source>
        <dbReference type="ARBA" id="ARBA00022801"/>
    </source>
</evidence>
<evidence type="ECO:0000256" key="17">
    <source>
        <dbReference type="ARBA" id="ARBA00023326"/>
    </source>
</evidence>
<accession>A0A6A6HFX3</accession>
<evidence type="ECO:0000256" key="14">
    <source>
        <dbReference type="ARBA" id="ARBA00023277"/>
    </source>
</evidence>
<dbReference type="GO" id="GO:0005886">
    <property type="term" value="C:plasma membrane"/>
    <property type="evidence" value="ECO:0007669"/>
    <property type="project" value="UniProtKB-SubCell"/>
</dbReference>
<gene>
    <name evidence="25" type="ORF">EV356DRAFT_498356</name>
</gene>
<keyword evidence="17" id="KW-0624">Polysaccharide degradation</keyword>
<proteinExistence type="inferred from homology"/>
<keyword evidence="11 25" id="KW-0378">Hydrolase</keyword>
<dbReference type="GO" id="GO:0000272">
    <property type="term" value="P:polysaccharide catabolic process"/>
    <property type="evidence" value="ECO:0007669"/>
    <property type="project" value="UniProtKB-KW"/>
</dbReference>
<feature type="compositionally biased region" description="Low complexity" evidence="22">
    <location>
        <begin position="318"/>
        <end position="340"/>
    </location>
</feature>
<dbReference type="InterPro" id="IPR017853">
    <property type="entry name" value="GH"/>
</dbReference>
<evidence type="ECO:0000256" key="22">
    <source>
        <dbReference type="SAM" id="MobiDB-lite"/>
    </source>
</evidence>
<keyword evidence="7" id="KW-0134">Cell wall</keyword>
<dbReference type="AlphaFoldDB" id="A0A6A6HFX3"/>
<evidence type="ECO:0000256" key="21">
    <source>
        <dbReference type="RuleBase" id="RU004335"/>
    </source>
</evidence>
<reference evidence="25" key="1">
    <citation type="journal article" date="2020" name="Stud. Mycol.">
        <title>101 Dothideomycetes genomes: a test case for predicting lifestyles and emergence of pathogens.</title>
        <authorList>
            <person name="Haridas S."/>
            <person name="Albert R."/>
            <person name="Binder M."/>
            <person name="Bloem J."/>
            <person name="Labutti K."/>
            <person name="Salamov A."/>
            <person name="Andreopoulos B."/>
            <person name="Baker S."/>
            <person name="Barry K."/>
            <person name="Bills G."/>
            <person name="Bluhm B."/>
            <person name="Cannon C."/>
            <person name="Castanera R."/>
            <person name="Culley D."/>
            <person name="Daum C."/>
            <person name="Ezra D."/>
            <person name="Gonzalez J."/>
            <person name="Henrissat B."/>
            <person name="Kuo A."/>
            <person name="Liang C."/>
            <person name="Lipzen A."/>
            <person name="Lutzoni F."/>
            <person name="Magnuson J."/>
            <person name="Mondo S."/>
            <person name="Nolan M."/>
            <person name="Ohm R."/>
            <person name="Pangilinan J."/>
            <person name="Park H.-J."/>
            <person name="Ramirez L."/>
            <person name="Alfaro M."/>
            <person name="Sun H."/>
            <person name="Tritt A."/>
            <person name="Yoshinaga Y."/>
            <person name="Zwiers L.-H."/>
            <person name="Turgeon B."/>
            <person name="Goodwin S."/>
            <person name="Spatafora J."/>
            <person name="Crous P."/>
            <person name="Grigoriev I."/>
        </authorList>
    </citation>
    <scope>NUCLEOTIDE SEQUENCE</scope>
    <source>
        <strain evidence="25">Tuck. ex Michener</strain>
    </source>
</reference>
<evidence type="ECO:0000256" key="19">
    <source>
        <dbReference type="ARBA" id="ARBA00032134"/>
    </source>
</evidence>
<dbReference type="GO" id="GO:0071555">
    <property type="term" value="P:cell wall organization"/>
    <property type="evidence" value="ECO:0007669"/>
    <property type="project" value="UniProtKB-KW"/>
</dbReference>
<evidence type="ECO:0000256" key="16">
    <source>
        <dbReference type="ARBA" id="ARBA00023316"/>
    </source>
</evidence>